<dbReference type="RefSeq" id="WP_183602549.1">
    <property type="nucleotide sequence ID" value="NZ_JACHXK010000012.1"/>
</dbReference>
<feature type="chain" id="PRO_5039544040" description="SLH domain-containing protein" evidence="1">
    <location>
        <begin position="26"/>
        <end position="526"/>
    </location>
</feature>
<reference evidence="3 4" key="1">
    <citation type="submission" date="2020-08" db="EMBL/GenBank/DDBJ databases">
        <title>Genomic Encyclopedia of Type Strains, Phase III (KMG-III): the genomes of soil and plant-associated and newly described type strains.</title>
        <authorList>
            <person name="Whitman W."/>
        </authorList>
    </citation>
    <scope>NUCLEOTIDE SEQUENCE [LARGE SCALE GENOMIC DNA]</scope>
    <source>
        <strain evidence="3 4">CECT 5862</strain>
    </source>
</reference>
<organism evidence="3 4">
    <name type="scientific">Paenibacillus phyllosphaerae</name>
    <dbReference type="NCBI Taxonomy" id="274593"/>
    <lineage>
        <taxon>Bacteria</taxon>
        <taxon>Bacillati</taxon>
        <taxon>Bacillota</taxon>
        <taxon>Bacilli</taxon>
        <taxon>Bacillales</taxon>
        <taxon>Paenibacillaceae</taxon>
        <taxon>Paenibacillus</taxon>
    </lineage>
</organism>
<evidence type="ECO:0000313" key="4">
    <source>
        <dbReference type="Proteomes" id="UP000570361"/>
    </source>
</evidence>
<evidence type="ECO:0000256" key="1">
    <source>
        <dbReference type="SAM" id="SignalP"/>
    </source>
</evidence>
<dbReference type="Proteomes" id="UP000570361">
    <property type="component" value="Unassembled WGS sequence"/>
</dbReference>
<dbReference type="Pfam" id="PF00395">
    <property type="entry name" value="SLH"/>
    <property type="match status" value="3"/>
</dbReference>
<comment type="caution">
    <text evidence="3">The sequence shown here is derived from an EMBL/GenBank/DDBJ whole genome shotgun (WGS) entry which is preliminary data.</text>
</comment>
<accession>A0A7W5B0Y1</accession>
<protein>
    <recommendedName>
        <fullName evidence="2">SLH domain-containing protein</fullName>
    </recommendedName>
</protein>
<feature type="domain" description="SLH" evidence="2">
    <location>
        <begin position="468"/>
        <end position="526"/>
    </location>
</feature>
<dbReference type="PANTHER" id="PTHR43308:SF5">
    <property type="entry name" value="S-LAYER PROTEIN _ PEPTIDOGLYCAN ENDO-BETA-N-ACETYLGLUCOSAMINIDASE"/>
    <property type="match status" value="1"/>
</dbReference>
<feature type="domain" description="SLH" evidence="2">
    <location>
        <begin position="341"/>
        <end position="399"/>
    </location>
</feature>
<dbReference type="AlphaFoldDB" id="A0A7W5B0Y1"/>
<dbReference type="InterPro" id="IPR051465">
    <property type="entry name" value="Cell_Envelope_Struct_Comp"/>
</dbReference>
<feature type="signal peptide" evidence="1">
    <location>
        <begin position="1"/>
        <end position="25"/>
    </location>
</feature>
<proteinExistence type="predicted"/>
<dbReference type="EMBL" id="JACHXK010000012">
    <property type="protein sequence ID" value="MBB3112425.1"/>
    <property type="molecule type" value="Genomic_DNA"/>
</dbReference>
<name>A0A7W5B0Y1_9BACL</name>
<evidence type="ECO:0000259" key="2">
    <source>
        <dbReference type="PROSITE" id="PS51272"/>
    </source>
</evidence>
<evidence type="ECO:0000313" key="3">
    <source>
        <dbReference type="EMBL" id="MBB3112425.1"/>
    </source>
</evidence>
<dbReference type="InterPro" id="IPR001119">
    <property type="entry name" value="SLH_dom"/>
</dbReference>
<feature type="domain" description="SLH" evidence="2">
    <location>
        <begin position="402"/>
        <end position="465"/>
    </location>
</feature>
<gene>
    <name evidence="3" type="ORF">FHS18_004526</name>
</gene>
<dbReference type="PANTHER" id="PTHR43308">
    <property type="entry name" value="OUTER MEMBRANE PROTEIN ALPHA-RELATED"/>
    <property type="match status" value="1"/>
</dbReference>
<keyword evidence="1" id="KW-0732">Signal</keyword>
<sequence>MFNKLTRLLLVLCLAAALPFPSLIAAASGDQVSNVTANYSSAGNVTVSGSSEGEQVVIQIWDANKSLVAFDSASVEAGKFSKSVNTGVLTAGRSYDVKVSDAEGGAYANEEFTVPSSSGNIGGGLITLPDTDTDTGTEPTPGTNGTLVVQAEAGSEGRATAVISSEQVSKLAEAVQGSSRTAAIQLQLPSGANSIAVTLPKAAFQQLAAGGLTVTSGIGSITLDAQSMNAIAAAEGTDIILTIGKADTSGLNAGAPAVIGSRPAVDITITAGSSEITSFGKGRVTISIPYTLGASEDRSAIVVYYIGENGRHQIVTQASLNAAGNAVNAVTTHLSTYAVGYNPVSFSDTAGHWSEDSIAYLAARSVIAGNGTSQFSPNAGVTRAEFAKMLAGIAGADVSGYRSSSFTDVKTGDWYLPYVEWAKANAIVDGIGDGRFAPTSPITREQLSTMLLKFAKHTGYELPMSGQQAPFADQAKISSWSTEAVTALQASGLLTGKPGNIFDPQGGATRAEAAKVLASLVEQMVK</sequence>
<keyword evidence="4" id="KW-1185">Reference proteome</keyword>
<dbReference type="PROSITE" id="PS51272">
    <property type="entry name" value="SLH"/>
    <property type="match status" value="3"/>
</dbReference>